<gene>
    <name evidence="2" type="ORF">H4R34_004345</name>
</gene>
<organism evidence="2 3">
    <name type="scientific">Dimargaris verticillata</name>
    <dbReference type="NCBI Taxonomy" id="2761393"/>
    <lineage>
        <taxon>Eukaryota</taxon>
        <taxon>Fungi</taxon>
        <taxon>Fungi incertae sedis</taxon>
        <taxon>Zoopagomycota</taxon>
        <taxon>Kickxellomycotina</taxon>
        <taxon>Dimargaritomycetes</taxon>
        <taxon>Dimargaritales</taxon>
        <taxon>Dimargaritaceae</taxon>
        <taxon>Dimargaris</taxon>
    </lineage>
</organism>
<name>A0A9W8EBS8_9FUNG</name>
<dbReference type="AlphaFoldDB" id="A0A9W8EBS8"/>
<dbReference type="EMBL" id="JANBQB010000530">
    <property type="protein sequence ID" value="KAJ1975410.1"/>
    <property type="molecule type" value="Genomic_DNA"/>
</dbReference>
<reference evidence="2" key="1">
    <citation type="submission" date="2022-07" db="EMBL/GenBank/DDBJ databases">
        <title>Phylogenomic reconstructions and comparative analyses of Kickxellomycotina fungi.</title>
        <authorList>
            <person name="Reynolds N.K."/>
            <person name="Stajich J.E."/>
            <person name="Barry K."/>
            <person name="Grigoriev I.V."/>
            <person name="Crous P."/>
            <person name="Smith M.E."/>
        </authorList>
    </citation>
    <scope>NUCLEOTIDE SEQUENCE</scope>
    <source>
        <strain evidence="2">RSA 567</strain>
    </source>
</reference>
<feature type="compositionally biased region" description="Low complexity" evidence="1">
    <location>
        <begin position="307"/>
        <end position="329"/>
    </location>
</feature>
<sequence length="383" mass="42334">MMDPSQPFPGFLPSALHKSSPPTVDEEISLAHLIRKTPSSNWRDVGRNIEQMDSLYGASFGHWLKNEENVTMTSNFLCRVANDYPIDRIANALKWLFSGWMLASIAVVVRQVTSDWVDHARKELVRNGNATPTEEDVVTAAETRRALLIREVTRDWNCSQIAQLVGTLASFWTSPHHSEVFLRGLTKTWDFCRLSEFFSLLPPSFVLDYRVKVAMLQDTAKDRRAAHPQRTQATRQRKRSCSELADLEESTEAKRPRTFSTECTGDIAPANPTASTGTTGHVRRASEQRVQRASLLTTRRCPERSTRTTAASADGTTSPTSSPTTTVCPSPAPSEAPSQGQAVIPRQVLECDPSAVCSPTTPFSCPPLPLSRHSDAVPSTVRS</sequence>
<evidence type="ECO:0000256" key="1">
    <source>
        <dbReference type="SAM" id="MobiDB-lite"/>
    </source>
</evidence>
<feature type="region of interest" description="Disordered" evidence="1">
    <location>
        <begin position="1"/>
        <end position="22"/>
    </location>
</feature>
<dbReference type="OrthoDB" id="2158148at2759"/>
<feature type="region of interest" description="Disordered" evidence="1">
    <location>
        <begin position="221"/>
        <end position="345"/>
    </location>
</feature>
<evidence type="ECO:0000313" key="2">
    <source>
        <dbReference type="EMBL" id="KAJ1975410.1"/>
    </source>
</evidence>
<dbReference type="Proteomes" id="UP001151582">
    <property type="component" value="Unassembled WGS sequence"/>
</dbReference>
<proteinExistence type="predicted"/>
<evidence type="ECO:0000313" key="3">
    <source>
        <dbReference type="Proteomes" id="UP001151582"/>
    </source>
</evidence>
<protein>
    <submittedName>
        <fullName evidence="2">Uncharacterized protein</fullName>
    </submittedName>
</protein>
<keyword evidence="3" id="KW-1185">Reference proteome</keyword>
<comment type="caution">
    <text evidence="2">The sequence shown here is derived from an EMBL/GenBank/DDBJ whole genome shotgun (WGS) entry which is preliminary data.</text>
</comment>
<accession>A0A9W8EBS8</accession>
<feature type="region of interest" description="Disordered" evidence="1">
    <location>
        <begin position="357"/>
        <end position="383"/>
    </location>
</feature>